<feature type="transmembrane region" description="Helical" evidence="1">
    <location>
        <begin position="44"/>
        <end position="62"/>
    </location>
</feature>
<dbReference type="AlphaFoldDB" id="A0A749KXA1"/>
<proteinExistence type="predicted"/>
<keyword evidence="1" id="KW-0812">Transmembrane</keyword>
<feature type="transmembrane region" description="Helical" evidence="1">
    <location>
        <begin position="18"/>
        <end position="38"/>
    </location>
</feature>
<keyword evidence="1" id="KW-0472">Membrane</keyword>
<feature type="transmembrane region" description="Helical" evidence="1">
    <location>
        <begin position="97"/>
        <end position="115"/>
    </location>
</feature>
<accession>A0A749KXA1</accession>
<dbReference type="EMBL" id="DAAVUQ010000002">
    <property type="protein sequence ID" value="HAF5755859.1"/>
    <property type="molecule type" value="Genomic_DNA"/>
</dbReference>
<comment type="caution">
    <text evidence="2">The sequence shown here is derived from an EMBL/GenBank/DDBJ whole genome shotgun (WGS) entry which is preliminary data.</text>
</comment>
<gene>
    <name evidence="2" type="ORF">G8N42_001229</name>
</gene>
<evidence type="ECO:0000313" key="2">
    <source>
        <dbReference type="EMBL" id="HAF5755859.1"/>
    </source>
</evidence>
<reference evidence="2" key="1">
    <citation type="journal article" date="2018" name="Genome Biol.">
        <title>SKESA: strategic k-mer extension for scrupulous assemblies.</title>
        <authorList>
            <person name="Souvorov A."/>
            <person name="Agarwala R."/>
            <person name="Lipman D.J."/>
        </authorList>
    </citation>
    <scope>NUCLEOTIDE SEQUENCE</scope>
    <source>
        <strain evidence="2">MA.CK_00/00004035</strain>
    </source>
</reference>
<sequence>MMVCTNNEKNDSSRTTRLYGWLVALTPIILTVVTEFVIDSESTNTNTLITIVIVGTLVAIDIKHRTDSQLRSPSHFLFLIPPVYLFVRDRIDKRKPFLMCSFFVFLILSAYISYYKDVNNYSTSLAMSSCPVVSQILAEKDILKQGVKCIKVTNVNQIEDTNLYSADAIVSTGKFLPITIKVNKENNNIEVVIPNIFDAY</sequence>
<evidence type="ECO:0000256" key="1">
    <source>
        <dbReference type="SAM" id="Phobius"/>
    </source>
</evidence>
<name>A0A749KXA1_SALER</name>
<organism evidence="2">
    <name type="scientific">Salmonella enterica</name>
    <name type="common">Salmonella choleraesuis</name>
    <dbReference type="NCBI Taxonomy" id="28901"/>
    <lineage>
        <taxon>Bacteria</taxon>
        <taxon>Pseudomonadati</taxon>
        <taxon>Pseudomonadota</taxon>
        <taxon>Gammaproteobacteria</taxon>
        <taxon>Enterobacterales</taxon>
        <taxon>Enterobacteriaceae</taxon>
        <taxon>Salmonella</taxon>
    </lineage>
</organism>
<protein>
    <submittedName>
        <fullName evidence="2">Uncharacterized protein</fullName>
    </submittedName>
</protein>
<reference evidence="2" key="2">
    <citation type="submission" date="2020-02" db="EMBL/GenBank/DDBJ databases">
        <authorList>
            <consortium name="NCBI Pathogen Detection Project"/>
        </authorList>
    </citation>
    <scope>NUCLEOTIDE SEQUENCE</scope>
    <source>
        <strain evidence="2">MA.CK_00/00004035</strain>
    </source>
</reference>
<keyword evidence="1" id="KW-1133">Transmembrane helix</keyword>